<feature type="repeat" description="TPR" evidence="3">
    <location>
        <begin position="249"/>
        <end position="282"/>
    </location>
</feature>
<evidence type="ECO:0000256" key="2">
    <source>
        <dbReference type="ARBA" id="ARBA00022803"/>
    </source>
</evidence>
<dbReference type="Gene3D" id="1.25.40.10">
    <property type="entry name" value="Tetratricopeptide repeat domain"/>
    <property type="match status" value="3"/>
</dbReference>
<feature type="signal peptide" evidence="5">
    <location>
        <begin position="1"/>
        <end position="22"/>
    </location>
</feature>
<dbReference type="PANTHER" id="PTHR15704:SF7">
    <property type="entry name" value="SUPERKILLER COMPLEX PROTEIN 3"/>
    <property type="match status" value="1"/>
</dbReference>
<evidence type="ECO:0000256" key="5">
    <source>
        <dbReference type="SAM" id="SignalP"/>
    </source>
</evidence>
<dbReference type="SMART" id="SM00028">
    <property type="entry name" value="TPR"/>
    <property type="match status" value="7"/>
</dbReference>
<feature type="region of interest" description="Disordered" evidence="4">
    <location>
        <begin position="29"/>
        <end position="48"/>
    </location>
</feature>
<dbReference type="GO" id="GO:0006401">
    <property type="term" value="P:RNA catabolic process"/>
    <property type="evidence" value="ECO:0007669"/>
    <property type="project" value="InterPro"/>
</dbReference>
<gene>
    <name evidence="6" type="ORF">LITE_LOCUS35877</name>
</gene>
<keyword evidence="1" id="KW-0677">Repeat</keyword>
<evidence type="ECO:0000256" key="1">
    <source>
        <dbReference type="ARBA" id="ARBA00022737"/>
    </source>
</evidence>
<dbReference type="InterPro" id="IPR019734">
    <property type="entry name" value="TPR_rpt"/>
</dbReference>
<evidence type="ECO:0000256" key="3">
    <source>
        <dbReference type="PROSITE-ProRule" id="PRU00339"/>
    </source>
</evidence>
<dbReference type="EMBL" id="CAMGYJ010000008">
    <property type="protein sequence ID" value="CAI0463769.1"/>
    <property type="molecule type" value="Genomic_DNA"/>
</dbReference>
<reference evidence="6" key="1">
    <citation type="submission" date="2022-08" db="EMBL/GenBank/DDBJ databases">
        <authorList>
            <person name="Gutierrez-Valencia J."/>
        </authorList>
    </citation>
    <scope>NUCLEOTIDE SEQUENCE</scope>
</reference>
<dbReference type="Proteomes" id="UP001154282">
    <property type="component" value="Unassembled WGS sequence"/>
</dbReference>
<dbReference type="PANTHER" id="PTHR15704">
    <property type="entry name" value="SUPERKILLER 3 PROTEIN-RELATED"/>
    <property type="match status" value="1"/>
</dbReference>
<evidence type="ECO:0008006" key="8">
    <source>
        <dbReference type="Google" id="ProtNLM"/>
    </source>
</evidence>
<feature type="repeat" description="TPR" evidence="3">
    <location>
        <begin position="215"/>
        <end position="248"/>
    </location>
</feature>
<keyword evidence="2 3" id="KW-0802">TPR repeat</keyword>
<dbReference type="AlphaFoldDB" id="A0AAV0NYG5"/>
<keyword evidence="7" id="KW-1185">Reference proteome</keyword>
<dbReference type="InterPro" id="IPR011990">
    <property type="entry name" value="TPR-like_helical_dom_sf"/>
</dbReference>
<feature type="repeat" description="TPR" evidence="3">
    <location>
        <begin position="504"/>
        <end position="537"/>
    </location>
</feature>
<evidence type="ECO:0000256" key="4">
    <source>
        <dbReference type="SAM" id="MobiDB-lite"/>
    </source>
</evidence>
<dbReference type="SUPFAM" id="SSF48452">
    <property type="entry name" value="TPR-like"/>
    <property type="match status" value="3"/>
</dbReference>
<dbReference type="InterPro" id="IPR039226">
    <property type="entry name" value="Ski3/TTC37"/>
</dbReference>
<dbReference type="Pfam" id="PF13432">
    <property type="entry name" value="TPR_16"/>
    <property type="match status" value="1"/>
</dbReference>
<evidence type="ECO:0000313" key="6">
    <source>
        <dbReference type="EMBL" id="CAI0463769.1"/>
    </source>
</evidence>
<feature type="chain" id="PRO_5043426634" description="Tetratricopeptide repeat protein SKI3" evidence="5">
    <location>
        <begin position="23"/>
        <end position="1260"/>
    </location>
</feature>
<dbReference type="PROSITE" id="PS50005">
    <property type="entry name" value="TPR"/>
    <property type="match status" value="3"/>
</dbReference>
<name>A0AAV0NYG5_9ROSI</name>
<keyword evidence="5" id="KW-0732">Signal</keyword>
<sequence>MRTKGSGWVGRGVVFVWFRVSAEEVLSSKMSPMQQDEEVGGEGGIEEVNREEADRRLLSKELENSVAAHPEDASLRFQLGVSLWENSGDSSESKEKAAEHFVVSAKYNPGHGPTFRYLGHYYCRVSLDSQRALKCYRRALAIDPDDSESGEALCDMLDSSGNETLELAVCKEACEKSPRAFWAFRRRGYLHLDQKRWSEAVQCLQHAIRGYPASADLWEALGLAYQRLGMFTAATKSYGRAIELEDTRVFALVESGNVFLMLGSFRKGIELFHQALQISPKNISANYGLASGLLGLSKECMSLGALRWGASLLEVVRISSCVFVSDISAIRKGTFSQLFFQYGQDASKIAGASAQLAGNISCIWKLHGDIQLTYARCFPWVEDDKMIQSDAKAFNGSLVSWKQTCLLAAFSSRRSYLKAVHLAPWQASIYADTAIASDMISSMEDEDSSHDLYSWQLQEKMALGALLLEGDNYEFWVTLGCLSRHTALKQHALIRGLQLDVSLASAWAYLGKIYREEGEKKLARQAFDFSRSIDPSLALPWAGMSADCLKGLKSDEEFESCLRAVNILPLAEFQIGLCYLALLSGNLASSQVYAAIMQAVQRSPQSAEAHNLNGLACEARFEYESAVASYRISRCVMHNSSCKSSKSHFRDITINLARSLVKAGCALDAVHECEYLDKEGMLDTEGMQIYAYALWKLGDNNHALVVARALAAAVSTVGKISTSAIVSFISRLLYCISGIDLAITYLLKMPNEAFDSTSVSLVVRAIHALDQSTRLQSTVSNRCYLLFSGAEAVEMNYLMALSDLVKHGSGVHLAYGCGITQLRRALHLYPNSILIRNLLGHLLLSKEWKDTHVANRCCIIRAPFGPRKDGLRSGYDILGAATVSCYSSGSQDQKLSFPACNCMCQETPRTIHELQKYLRQEPWNDSARYLLILNLFQKAREERFPSQTCSTLQRLISAALSKREPPSDCMFNHYKKFQLLLGASEISLHCGNLTDAEVYAKDASLLPLPHKYLFFGHLLLSRVYAAKGDHMNVTLEYARCLELKTDYHIGWICLKIMECQYALQADSSVLELSFRECSKQWKKSCDVWMAQFNLVLGLAYLSNNDPFSAEDCLTQACRLVETESCFLLCHGAICMELARRLSSSQFLVRSERSLVKASHRFVIPVPITSLLLAQVEGSLGRREKWQKNLRLEWYSWAPEMRPAELFFQMHLLARESGAAAAAAASSSLELCQSPEQWVLRAIHSNPSCSRYWRVLKKLLD</sequence>
<comment type="caution">
    <text evidence="6">The sequence shown here is derived from an EMBL/GenBank/DDBJ whole genome shotgun (WGS) entry which is preliminary data.</text>
</comment>
<accession>A0AAV0NYG5</accession>
<evidence type="ECO:0000313" key="7">
    <source>
        <dbReference type="Proteomes" id="UP001154282"/>
    </source>
</evidence>
<proteinExistence type="predicted"/>
<dbReference type="GO" id="GO:0055087">
    <property type="term" value="C:Ski complex"/>
    <property type="evidence" value="ECO:0007669"/>
    <property type="project" value="InterPro"/>
</dbReference>
<protein>
    <recommendedName>
        <fullName evidence="8">Tetratricopeptide repeat protein SKI3</fullName>
    </recommendedName>
</protein>
<organism evidence="6 7">
    <name type="scientific">Linum tenue</name>
    <dbReference type="NCBI Taxonomy" id="586396"/>
    <lineage>
        <taxon>Eukaryota</taxon>
        <taxon>Viridiplantae</taxon>
        <taxon>Streptophyta</taxon>
        <taxon>Embryophyta</taxon>
        <taxon>Tracheophyta</taxon>
        <taxon>Spermatophyta</taxon>
        <taxon>Magnoliopsida</taxon>
        <taxon>eudicotyledons</taxon>
        <taxon>Gunneridae</taxon>
        <taxon>Pentapetalae</taxon>
        <taxon>rosids</taxon>
        <taxon>fabids</taxon>
        <taxon>Malpighiales</taxon>
        <taxon>Linaceae</taxon>
        <taxon>Linum</taxon>
    </lineage>
</organism>